<dbReference type="Pfam" id="PF05721">
    <property type="entry name" value="PhyH"/>
    <property type="match status" value="1"/>
</dbReference>
<dbReference type="GO" id="GO:0016706">
    <property type="term" value="F:2-oxoglutarate-dependent dioxygenase activity"/>
    <property type="evidence" value="ECO:0007669"/>
    <property type="project" value="UniProtKB-ARBA"/>
</dbReference>
<dbReference type="InterPro" id="IPR008775">
    <property type="entry name" value="Phytyl_CoA_dOase-like"/>
</dbReference>
<keyword evidence="2" id="KW-0560">Oxidoreductase</keyword>
<sequence length="301" mass="33102">MPDHHLTASAGHRLADRLKDHGHAILPKAIAPECIRAIEALLQPTFTATPFCEGAFYGLRTKRFGRLLRRCEAIQELVLHPAILAAAEQLLSPWCDVIQLNLTQAIEIHPGAVAQFPHRDQDMWAGAKGEMEYLVNILWPLTPFTADNGATRIWRNSHGPAAHDANEPSAPPLVAEALPGDAILFLGSTLHAAGANRTRFPRRAVIISYSLGWLKPFENPWLAYPPPIARCFPRPLAELAGYRQHRPNLGNFEGQCPSILLETDVPEHLAAIDALRPDQTAAVRAFAAAQADPPVDDRRKT</sequence>
<organism evidence="2 3">
    <name type="scientific">Edaphosphingomonas laterariae</name>
    <dbReference type="NCBI Taxonomy" id="861865"/>
    <lineage>
        <taxon>Bacteria</taxon>
        <taxon>Pseudomonadati</taxon>
        <taxon>Pseudomonadota</taxon>
        <taxon>Alphaproteobacteria</taxon>
        <taxon>Sphingomonadales</taxon>
        <taxon>Rhizorhabdaceae</taxon>
        <taxon>Edaphosphingomonas</taxon>
    </lineage>
</organism>
<dbReference type="Proteomes" id="UP000198281">
    <property type="component" value="Unassembled WGS sequence"/>
</dbReference>
<protein>
    <submittedName>
        <fullName evidence="2">Phytanoyl-CoA dioxygenase (PhyH)</fullName>
    </submittedName>
</protein>
<proteinExistence type="predicted"/>
<dbReference type="AlphaFoldDB" id="A0A239I3C0"/>
<comment type="cofactor">
    <cofactor evidence="1">
        <name>Fe(2+)</name>
        <dbReference type="ChEBI" id="CHEBI:29033"/>
    </cofactor>
</comment>
<dbReference type="SUPFAM" id="SSF51197">
    <property type="entry name" value="Clavaminate synthase-like"/>
    <property type="match status" value="1"/>
</dbReference>
<name>A0A239I3C0_9SPHN</name>
<dbReference type="GO" id="GO:0005506">
    <property type="term" value="F:iron ion binding"/>
    <property type="evidence" value="ECO:0007669"/>
    <property type="project" value="UniProtKB-ARBA"/>
</dbReference>
<dbReference type="EMBL" id="FZOS01000021">
    <property type="protein sequence ID" value="SNS87981.1"/>
    <property type="molecule type" value="Genomic_DNA"/>
</dbReference>
<reference evidence="3" key="1">
    <citation type="submission" date="2017-06" db="EMBL/GenBank/DDBJ databases">
        <authorList>
            <person name="Varghese N."/>
            <person name="Submissions S."/>
        </authorList>
    </citation>
    <scope>NUCLEOTIDE SEQUENCE [LARGE SCALE GENOMIC DNA]</scope>
    <source>
        <strain evidence="3">LNB2</strain>
    </source>
</reference>
<evidence type="ECO:0000313" key="2">
    <source>
        <dbReference type="EMBL" id="SNS87981.1"/>
    </source>
</evidence>
<evidence type="ECO:0000256" key="1">
    <source>
        <dbReference type="ARBA" id="ARBA00001954"/>
    </source>
</evidence>
<accession>A0A239I3C0</accession>
<dbReference type="RefSeq" id="WP_089220578.1">
    <property type="nucleotide sequence ID" value="NZ_FZOS01000021.1"/>
</dbReference>
<keyword evidence="3" id="KW-1185">Reference proteome</keyword>
<evidence type="ECO:0000313" key="3">
    <source>
        <dbReference type="Proteomes" id="UP000198281"/>
    </source>
</evidence>
<dbReference type="OrthoDB" id="9796766at2"/>
<keyword evidence="2" id="KW-0223">Dioxygenase</keyword>
<dbReference type="Gene3D" id="2.60.120.620">
    <property type="entry name" value="q2cbj1_9rhob like domain"/>
    <property type="match status" value="1"/>
</dbReference>
<gene>
    <name evidence="2" type="ORF">SAMN06295912_12119</name>
</gene>
<dbReference type="PANTHER" id="PTHR20883">
    <property type="entry name" value="PHYTANOYL-COA DIOXYGENASE DOMAIN CONTAINING 1"/>
    <property type="match status" value="1"/>
</dbReference>
<dbReference type="PANTHER" id="PTHR20883:SF48">
    <property type="entry name" value="ECTOINE DIOXYGENASE"/>
    <property type="match status" value="1"/>
</dbReference>